<evidence type="ECO:0000313" key="2">
    <source>
        <dbReference type="Proteomes" id="UP000306147"/>
    </source>
</evidence>
<organism evidence="1 2">
    <name type="scientific">Sphingomonas gei</name>
    <dbReference type="NCBI Taxonomy" id="1395960"/>
    <lineage>
        <taxon>Bacteria</taxon>
        <taxon>Pseudomonadati</taxon>
        <taxon>Pseudomonadota</taxon>
        <taxon>Alphaproteobacteria</taxon>
        <taxon>Sphingomonadales</taxon>
        <taxon>Sphingomonadaceae</taxon>
        <taxon>Sphingomonas</taxon>
    </lineage>
</organism>
<name>A0A4S1XC24_9SPHN</name>
<dbReference type="OrthoDB" id="9810773at2"/>
<dbReference type="RefSeq" id="WP_135964958.1">
    <property type="nucleotide sequence ID" value="NZ_SRXT01000006.1"/>
</dbReference>
<comment type="caution">
    <text evidence="1">The sequence shown here is derived from an EMBL/GenBank/DDBJ whole genome shotgun (WGS) entry which is preliminary data.</text>
</comment>
<reference evidence="1 2" key="1">
    <citation type="submission" date="2019-04" db="EMBL/GenBank/DDBJ databases">
        <title>Sphingomonas psychrotolerans sp. nov., isolated from soil in the Tianshan Mountains, Xinjiang, China.</title>
        <authorList>
            <person name="Luo Y."/>
            <person name="Sheng H."/>
        </authorList>
    </citation>
    <scope>NUCLEOTIDE SEQUENCE [LARGE SCALE GENOMIC DNA]</scope>
    <source>
        <strain evidence="1 2">ZFGT-11</strain>
    </source>
</reference>
<dbReference type="InterPro" id="IPR010466">
    <property type="entry name" value="DUF1058"/>
</dbReference>
<evidence type="ECO:0000313" key="1">
    <source>
        <dbReference type="EMBL" id="TGX52416.1"/>
    </source>
</evidence>
<dbReference type="Pfam" id="PF06347">
    <property type="entry name" value="SH3_4"/>
    <property type="match status" value="2"/>
</dbReference>
<accession>A0A4S1XC24</accession>
<evidence type="ECO:0008006" key="3">
    <source>
        <dbReference type="Google" id="ProtNLM"/>
    </source>
</evidence>
<proteinExistence type="predicted"/>
<dbReference type="EMBL" id="SRXT01000006">
    <property type="protein sequence ID" value="TGX52416.1"/>
    <property type="molecule type" value="Genomic_DNA"/>
</dbReference>
<gene>
    <name evidence="1" type="ORF">E5A73_16640</name>
</gene>
<dbReference type="Proteomes" id="UP000306147">
    <property type="component" value="Unassembled WGS sequence"/>
</dbReference>
<keyword evidence="2" id="KW-1185">Reference proteome</keyword>
<protein>
    <recommendedName>
        <fullName evidence="3">SH3b domain-containing protein</fullName>
    </recommendedName>
</protein>
<sequence length="164" mass="18409">MTKGVRMRLGGWTMLAIGAAALASPVLAQRKPPYWVSIDVDKAHLRTGPGRNYPASWRYQRRELPLKVLDVYGEWRKVEDPGGTQGWMLRNFLDERRTAIVVGAVTELRSSPQPDAHINWRVEPGVVGRISKCASNWCRFDVGGRIGYVEQSHIWGVEPGEAVD</sequence>
<dbReference type="AlphaFoldDB" id="A0A4S1XC24"/>
<dbReference type="Gene3D" id="2.30.30.40">
    <property type="entry name" value="SH3 Domains"/>
    <property type="match status" value="1"/>
</dbReference>